<name>A0A4Z1J8G8_9HELO</name>
<gene>
    <name evidence="2" type="ORF">BCON_0003g00200</name>
</gene>
<feature type="compositionally biased region" description="Basic and acidic residues" evidence="1">
    <location>
        <begin position="10"/>
        <end position="22"/>
    </location>
</feature>
<keyword evidence="3" id="KW-1185">Reference proteome</keyword>
<feature type="compositionally biased region" description="Low complexity" evidence="1">
    <location>
        <begin position="29"/>
        <end position="41"/>
    </location>
</feature>
<feature type="compositionally biased region" description="Basic residues" evidence="1">
    <location>
        <begin position="255"/>
        <end position="265"/>
    </location>
</feature>
<dbReference type="AlphaFoldDB" id="A0A4Z1J8G8"/>
<dbReference type="Proteomes" id="UP000297527">
    <property type="component" value="Unassembled WGS sequence"/>
</dbReference>
<comment type="caution">
    <text evidence="2">The sequence shown here is derived from an EMBL/GenBank/DDBJ whole genome shotgun (WGS) entry which is preliminary data.</text>
</comment>
<feature type="region of interest" description="Disordered" evidence="1">
    <location>
        <begin position="224"/>
        <end position="265"/>
    </location>
</feature>
<organism evidence="2 3">
    <name type="scientific">Botryotinia convoluta</name>
    <dbReference type="NCBI Taxonomy" id="54673"/>
    <lineage>
        <taxon>Eukaryota</taxon>
        <taxon>Fungi</taxon>
        <taxon>Dikarya</taxon>
        <taxon>Ascomycota</taxon>
        <taxon>Pezizomycotina</taxon>
        <taxon>Leotiomycetes</taxon>
        <taxon>Helotiales</taxon>
        <taxon>Sclerotiniaceae</taxon>
        <taxon>Botryotinia</taxon>
    </lineage>
</organism>
<dbReference type="EMBL" id="PQXN01000003">
    <property type="protein sequence ID" value="TGO65227.1"/>
    <property type="molecule type" value="Genomic_DNA"/>
</dbReference>
<proteinExistence type="predicted"/>
<evidence type="ECO:0000313" key="3">
    <source>
        <dbReference type="Proteomes" id="UP000297527"/>
    </source>
</evidence>
<sequence>MFGKKLFRHRNNESRKRRDGRDGQYTAPRESSSPSSRVSSRGNCKSPPFDVTSKTAHEKNLRRILGQFAIMSELAEDVGILLREAKEKLEMLHKIDGSLFGRGKIGTYVNRCKKHLVKSQNINREIDEYIKNEEKDLKEEGPMQGEGNVKAHDDLLKEVQRSSPETWKTGRTMGEIENDLGLIITRYDELLKSDNCKSQCKRKVLQELISESVKLKATHERARSILAIDNPPTQSRGPRGGARDPIPVNTSKVTPHPRRPGPRSS</sequence>
<evidence type="ECO:0000313" key="2">
    <source>
        <dbReference type="EMBL" id="TGO65227.1"/>
    </source>
</evidence>
<accession>A0A4Z1J8G8</accession>
<dbReference type="OrthoDB" id="3542858at2759"/>
<evidence type="ECO:0000256" key="1">
    <source>
        <dbReference type="SAM" id="MobiDB-lite"/>
    </source>
</evidence>
<feature type="region of interest" description="Disordered" evidence="1">
    <location>
        <begin position="1"/>
        <end position="54"/>
    </location>
</feature>
<protein>
    <submittedName>
        <fullName evidence="2">Uncharacterized protein</fullName>
    </submittedName>
</protein>
<reference evidence="2 3" key="1">
    <citation type="submission" date="2017-12" db="EMBL/GenBank/DDBJ databases">
        <title>Comparative genomics of Botrytis spp.</title>
        <authorList>
            <person name="Valero-Jimenez C.A."/>
            <person name="Tapia P."/>
            <person name="Veloso J."/>
            <person name="Silva-Moreno E."/>
            <person name="Staats M."/>
            <person name="Valdes J.H."/>
            <person name="Van Kan J.A.L."/>
        </authorList>
    </citation>
    <scope>NUCLEOTIDE SEQUENCE [LARGE SCALE GENOMIC DNA]</scope>
    <source>
        <strain evidence="2 3">MUCL11595</strain>
    </source>
</reference>